<accession>A0A076LRR3</accession>
<keyword evidence="6" id="KW-1003">Cell membrane</keyword>
<dbReference type="SUPFAM" id="SSF69189">
    <property type="entry name" value="Penicillin-binding protein associated domain"/>
    <property type="match status" value="1"/>
</dbReference>
<keyword evidence="14" id="KW-0472">Membrane</keyword>
<evidence type="ECO:0000256" key="3">
    <source>
        <dbReference type="ARBA" id="ARBA00004752"/>
    </source>
</evidence>
<evidence type="ECO:0000259" key="22">
    <source>
        <dbReference type="SMART" id="SM00936"/>
    </source>
</evidence>
<dbReference type="GO" id="GO:0009002">
    <property type="term" value="F:serine-type D-Ala-D-Ala carboxypeptidase activity"/>
    <property type="evidence" value="ECO:0007669"/>
    <property type="project" value="UniProtKB-EC"/>
</dbReference>
<evidence type="ECO:0000313" key="23">
    <source>
        <dbReference type="EMBL" id="AIJ09238.1"/>
    </source>
</evidence>
<gene>
    <name evidence="23" type="primary">dacC</name>
    <name evidence="23" type="ORF">ETEE_2805</name>
</gene>
<evidence type="ECO:0000256" key="18">
    <source>
        <dbReference type="PIRSR" id="PIRSR618044-1"/>
    </source>
</evidence>
<dbReference type="UniPathway" id="UPA00219"/>
<keyword evidence="10 21" id="KW-0732">Signal</keyword>
<comment type="pathway">
    <text evidence="17">Glycan biosynthesis.</text>
</comment>
<feature type="domain" description="Peptidase S11 D-Ala-D-Ala carboxypeptidase A C-terminal" evidence="22">
    <location>
        <begin position="280"/>
        <end position="371"/>
    </location>
</feature>
<evidence type="ECO:0000256" key="1">
    <source>
        <dbReference type="ARBA" id="ARBA00003217"/>
    </source>
</evidence>
<dbReference type="HOGENOM" id="CLU_027070_8_1_6"/>
<feature type="binding site" evidence="19">
    <location>
        <position position="229"/>
    </location>
    <ligand>
        <name>substrate</name>
    </ligand>
</feature>
<dbReference type="InterPro" id="IPR012907">
    <property type="entry name" value="Peptidase_S11_C"/>
</dbReference>
<evidence type="ECO:0000256" key="11">
    <source>
        <dbReference type="ARBA" id="ARBA00022801"/>
    </source>
</evidence>
<dbReference type="RefSeq" id="WP_034171772.1">
    <property type="nucleotide sequence ID" value="NZ_CP006664.1"/>
</dbReference>
<proteinExistence type="inferred from homology"/>
<evidence type="ECO:0000256" key="14">
    <source>
        <dbReference type="ARBA" id="ARBA00023136"/>
    </source>
</evidence>
<dbReference type="Proteomes" id="UP000028681">
    <property type="component" value="Chromosome"/>
</dbReference>
<evidence type="ECO:0000256" key="15">
    <source>
        <dbReference type="ARBA" id="ARBA00023316"/>
    </source>
</evidence>
<keyword evidence="11 23" id="KW-0378">Hydrolase</keyword>
<dbReference type="InterPro" id="IPR001967">
    <property type="entry name" value="Peptidase_S11_N"/>
</dbReference>
<dbReference type="Gene3D" id="2.60.410.10">
    <property type="entry name" value="D-Ala-D-Ala carboxypeptidase, C-terminal domain"/>
    <property type="match status" value="1"/>
</dbReference>
<evidence type="ECO:0000256" key="9">
    <source>
        <dbReference type="ARBA" id="ARBA00022670"/>
    </source>
</evidence>
<dbReference type="InterPro" id="IPR012338">
    <property type="entry name" value="Beta-lactam/transpept-like"/>
</dbReference>
<keyword evidence="8 23" id="KW-0121">Carboxypeptidase</keyword>
<dbReference type="InterPro" id="IPR015956">
    <property type="entry name" value="Peniciliin-bd_prot_C_sf"/>
</dbReference>
<dbReference type="Pfam" id="PF07943">
    <property type="entry name" value="PBP5_C"/>
    <property type="match status" value="1"/>
</dbReference>
<dbReference type="EMBL" id="CP006664">
    <property type="protein sequence ID" value="AIJ09238.1"/>
    <property type="molecule type" value="Genomic_DNA"/>
</dbReference>
<keyword evidence="15" id="KW-0961">Cell wall biogenesis/degradation</keyword>
<dbReference type="KEGG" id="ete:ETEE_2805"/>
<evidence type="ECO:0000256" key="2">
    <source>
        <dbReference type="ARBA" id="ARBA00004417"/>
    </source>
</evidence>
<evidence type="ECO:0000256" key="20">
    <source>
        <dbReference type="RuleBase" id="RU004016"/>
    </source>
</evidence>
<evidence type="ECO:0000256" key="10">
    <source>
        <dbReference type="ARBA" id="ARBA00022729"/>
    </source>
</evidence>
<dbReference type="PANTHER" id="PTHR21581">
    <property type="entry name" value="D-ALANYL-D-ALANINE CARBOXYPEPTIDASE"/>
    <property type="match status" value="1"/>
</dbReference>
<dbReference type="FunFam" id="3.40.710.10:FF:000001">
    <property type="entry name" value="D-alanyl-D-alanine serine-type carboxypeptidase"/>
    <property type="match status" value="1"/>
</dbReference>
<dbReference type="MEROPS" id="S11.009"/>
<dbReference type="Pfam" id="PF00768">
    <property type="entry name" value="Peptidase_S11"/>
    <property type="match status" value="1"/>
</dbReference>
<dbReference type="InterPro" id="IPR037167">
    <property type="entry name" value="Peptidase_S11_C_sf"/>
</dbReference>
<evidence type="ECO:0000256" key="12">
    <source>
        <dbReference type="ARBA" id="ARBA00022960"/>
    </source>
</evidence>
<keyword evidence="12" id="KW-0133">Cell shape</keyword>
<dbReference type="AlphaFoldDB" id="A0A076LRR3"/>
<evidence type="ECO:0000256" key="21">
    <source>
        <dbReference type="SAM" id="SignalP"/>
    </source>
</evidence>
<dbReference type="GO" id="GO:0005886">
    <property type="term" value="C:plasma membrane"/>
    <property type="evidence" value="ECO:0007669"/>
    <property type="project" value="UniProtKB-SubCell"/>
</dbReference>
<keyword evidence="7" id="KW-0997">Cell inner membrane</keyword>
<evidence type="ECO:0000256" key="5">
    <source>
        <dbReference type="ARBA" id="ARBA00012448"/>
    </source>
</evidence>
<comment type="function">
    <text evidence="1">Removes C-terminal D-alanyl residues from sugar-peptide cell wall precursors.</text>
</comment>
<evidence type="ECO:0000256" key="13">
    <source>
        <dbReference type="ARBA" id="ARBA00022984"/>
    </source>
</evidence>
<keyword evidence="9" id="KW-0645">Protease</keyword>
<dbReference type="SUPFAM" id="SSF56601">
    <property type="entry name" value="beta-lactamase/transpeptidase-like"/>
    <property type="match status" value="1"/>
</dbReference>
<comment type="catalytic activity">
    <reaction evidence="16">
        <text>Preferential cleavage: (Ac)2-L-Lys-D-Ala-|-D-Ala. Also transpeptidation of peptidyl-alanyl moieties that are N-acyl substituents of D-alanine.</text>
        <dbReference type="EC" id="3.4.16.4"/>
    </reaction>
</comment>
<dbReference type="PANTHER" id="PTHR21581:SF5">
    <property type="entry name" value="D-ALANYL-D-ALANINE CARBOXYPEPTIDASE DACD"/>
    <property type="match status" value="1"/>
</dbReference>
<dbReference type="GO" id="GO:0009252">
    <property type="term" value="P:peptidoglycan biosynthetic process"/>
    <property type="evidence" value="ECO:0007669"/>
    <property type="project" value="UniProtKB-UniPathway"/>
</dbReference>
<dbReference type="InterPro" id="IPR018044">
    <property type="entry name" value="Peptidase_S11"/>
</dbReference>
<feature type="signal peptide" evidence="21">
    <location>
        <begin position="1"/>
        <end position="20"/>
    </location>
</feature>
<evidence type="ECO:0000256" key="8">
    <source>
        <dbReference type="ARBA" id="ARBA00022645"/>
    </source>
</evidence>
<dbReference type="GO" id="GO:0008658">
    <property type="term" value="F:penicillin binding"/>
    <property type="evidence" value="ECO:0007669"/>
    <property type="project" value="UniProtKB-ARBA"/>
</dbReference>
<feature type="active site" description="Acyl-ester intermediate" evidence="18">
    <location>
        <position position="60"/>
    </location>
</feature>
<keyword evidence="13" id="KW-0573">Peptidoglycan synthesis</keyword>
<dbReference type="Gene3D" id="3.40.710.10">
    <property type="entry name" value="DD-peptidase/beta-lactamase superfamily"/>
    <property type="match status" value="1"/>
</dbReference>
<evidence type="ECO:0000256" key="4">
    <source>
        <dbReference type="ARBA" id="ARBA00007164"/>
    </source>
</evidence>
<comment type="similarity">
    <text evidence="4 20">Belongs to the peptidase S11 family.</text>
</comment>
<evidence type="ECO:0000313" key="24">
    <source>
        <dbReference type="Proteomes" id="UP000028681"/>
    </source>
</evidence>
<evidence type="ECO:0000256" key="19">
    <source>
        <dbReference type="PIRSR" id="PIRSR618044-2"/>
    </source>
</evidence>
<dbReference type="GO" id="GO:0006508">
    <property type="term" value="P:proteolysis"/>
    <property type="evidence" value="ECO:0007669"/>
    <property type="project" value="UniProtKB-KW"/>
</dbReference>
<comment type="subcellular location">
    <subcellularLocation>
        <location evidence="2">Cell inner membrane</location>
        <topology evidence="2">Peripheral membrane protein</topology>
    </subcellularLocation>
</comment>
<dbReference type="GO" id="GO:0071555">
    <property type="term" value="P:cell wall organization"/>
    <property type="evidence" value="ECO:0007669"/>
    <property type="project" value="UniProtKB-KW"/>
</dbReference>
<dbReference type="SMART" id="SM00936">
    <property type="entry name" value="PBP5_C"/>
    <property type="match status" value="1"/>
</dbReference>
<sequence length="387" mass="42327">MNTVAKIPLALLLLAGAAQAQMAFPLVPPHIDAASWVLMDAQTGQILAAGNPDARRNPASLTKLMTNYVVERALDQGRIGLNDRVSIGDDAWATRNPLFKGSSLMFLKPGDHATVSDLIRGIIIDSGNDACVALSDYVSGDQADFVRQMNAYVNALHLQNTHFETVHGLDAPGQYSSARDLALLARAIITHEQPYYHFYAEKSLSWNGVTQNNRNGLLWDQDLHVDGMKTGHTASAGFNLVATSVDARGQRLIAVVMGADSSRGREEQAKKLLLWGDRNFETVQLAASDKAVTRQQVRYGQQQTVALGNPQDIYYTLPKGELRDVKVEYTLSHDYLKAPLAKGEVVGQVDYLYGGKKIGSYALRTLTPVAEAGWFSRLEDYIAIKIG</sequence>
<dbReference type="GeneID" id="33940318"/>
<dbReference type="GO" id="GO:0008360">
    <property type="term" value="P:regulation of cell shape"/>
    <property type="evidence" value="ECO:0007669"/>
    <property type="project" value="UniProtKB-KW"/>
</dbReference>
<feature type="active site" evidence="18">
    <location>
        <position position="126"/>
    </location>
</feature>
<comment type="pathway">
    <text evidence="3">Cell wall biogenesis; peptidoglycan biosynthesis.</text>
</comment>
<reference evidence="23 24" key="1">
    <citation type="journal article" date="2012" name="PLoS ONE">
        <title>Edwardsiella comparative phylogenomics reveal the new intra/inter-species taxonomic relationships, virulence evolution and niche adaptation mechanisms.</title>
        <authorList>
            <person name="Yang M."/>
            <person name="Lv Y."/>
            <person name="Xiao J."/>
            <person name="Wu H."/>
            <person name="Zheng H."/>
            <person name="Liu Q."/>
            <person name="Zhang Y."/>
            <person name="Wang Q."/>
        </authorList>
    </citation>
    <scope>NUCLEOTIDE SEQUENCE [LARGE SCALE GENOMIC DNA]</scope>
    <source>
        <strain evidence="24">080813</strain>
    </source>
</reference>
<feature type="chain" id="PRO_5001715398" description="serine-type D-Ala-D-Ala carboxypeptidase" evidence="21">
    <location>
        <begin position="21"/>
        <end position="387"/>
    </location>
</feature>
<name>A0A076LRR3_9GAMM</name>
<evidence type="ECO:0000256" key="17">
    <source>
        <dbReference type="ARBA" id="ARBA00060592"/>
    </source>
</evidence>
<dbReference type="PRINTS" id="PR00725">
    <property type="entry name" value="DADACBPTASE1"/>
</dbReference>
<evidence type="ECO:0000256" key="7">
    <source>
        <dbReference type="ARBA" id="ARBA00022519"/>
    </source>
</evidence>
<organism evidence="23 24">
    <name type="scientific">Edwardsiella anguillarum ET080813</name>
    <dbReference type="NCBI Taxonomy" id="667120"/>
    <lineage>
        <taxon>Bacteria</taxon>
        <taxon>Pseudomonadati</taxon>
        <taxon>Pseudomonadota</taxon>
        <taxon>Gammaproteobacteria</taxon>
        <taxon>Enterobacterales</taxon>
        <taxon>Hafniaceae</taxon>
        <taxon>Edwardsiella</taxon>
    </lineage>
</organism>
<evidence type="ECO:0000256" key="16">
    <source>
        <dbReference type="ARBA" id="ARBA00034000"/>
    </source>
</evidence>
<dbReference type="EC" id="3.4.16.4" evidence="5"/>
<protein>
    <recommendedName>
        <fullName evidence="5">serine-type D-Ala-D-Ala carboxypeptidase</fullName>
        <ecNumber evidence="5">3.4.16.4</ecNumber>
    </recommendedName>
</protein>
<feature type="active site" description="Proton acceptor" evidence="18">
    <location>
        <position position="63"/>
    </location>
</feature>
<evidence type="ECO:0000256" key="6">
    <source>
        <dbReference type="ARBA" id="ARBA00022475"/>
    </source>
</evidence>